<evidence type="ECO:0000259" key="1">
    <source>
        <dbReference type="Pfam" id="PF12919"/>
    </source>
</evidence>
<dbReference type="Gene3D" id="3.90.550.20">
    <property type="match status" value="1"/>
</dbReference>
<dbReference type="SUPFAM" id="SSF53448">
    <property type="entry name" value="Nucleotide-diphospho-sugar transferases"/>
    <property type="match status" value="1"/>
</dbReference>
<gene>
    <name evidence="2" type="ORF">E2L00_01140</name>
</gene>
<proteinExistence type="predicted"/>
<dbReference type="RefSeq" id="WP_167605838.1">
    <property type="nucleotide sequence ID" value="NZ_SOYS01000001.1"/>
</dbReference>
<evidence type="ECO:0000313" key="3">
    <source>
        <dbReference type="Proteomes" id="UP000697927"/>
    </source>
</evidence>
<dbReference type="Proteomes" id="UP000697927">
    <property type="component" value="Unassembled WGS sequence"/>
</dbReference>
<dbReference type="InterPro" id="IPR029044">
    <property type="entry name" value="Nucleotide-diphossugar_trans"/>
</dbReference>
<organism evidence="2 3">
    <name type="scientific">Cedecea colo</name>
    <dbReference type="NCBI Taxonomy" id="2552946"/>
    <lineage>
        <taxon>Bacteria</taxon>
        <taxon>Pseudomonadati</taxon>
        <taxon>Pseudomonadota</taxon>
        <taxon>Gammaproteobacteria</taxon>
        <taxon>Enterobacterales</taxon>
        <taxon>Enterobacteriaceae</taxon>
        <taxon>Cedecea</taxon>
    </lineage>
</organism>
<name>A0ABX0VG48_9ENTR</name>
<accession>A0ABX0VG48</accession>
<dbReference type="EMBL" id="SOYS01000001">
    <property type="protein sequence ID" value="NIY46164.1"/>
    <property type="molecule type" value="Genomic_DNA"/>
</dbReference>
<dbReference type="Pfam" id="PF12919">
    <property type="entry name" value="TcdA_TcdB"/>
    <property type="match status" value="2"/>
</dbReference>
<reference evidence="2 3" key="1">
    <citation type="journal article" date="2020" name="Microorganisms">
        <title>Polyphasic Characterisation of Cedecea colo sp. nov., a New Enteric Bacterium Isolated from the Koala Hindgut.</title>
        <authorList>
            <person name="Boath J.M."/>
            <person name="Dakhal S."/>
            <person name="Van T.T.H."/>
            <person name="Moore R.J."/>
            <person name="Dekiwadia C."/>
            <person name="Macreadie I.G."/>
        </authorList>
    </citation>
    <scope>NUCLEOTIDE SEQUENCE [LARGE SCALE GENOMIC DNA]</scope>
    <source>
        <strain evidence="2 3">ZA</strain>
    </source>
</reference>
<keyword evidence="3" id="KW-1185">Reference proteome</keyword>
<evidence type="ECO:0000313" key="2">
    <source>
        <dbReference type="EMBL" id="NIY46164.1"/>
    </source>
</evidence>
<comment type="caution">
    <text evidence="2">The sequence shown here is derived from an EMBL/GenBank/DDBJ whole genome shotgun (WGS) entry which is preliminary data.</text>
</comment>
<feature type="domain" description="GT44" evidence="1">
    <location>
        <begin position="50"/>
        <end position="133"/>
    </location>
</feature>
<dbReference type="InterPro" id="IPR024770">
    <property type="entry name" value="TcdA/TcdB_cat"/>
</dbReference>
<protein>
    <recommendedName>
        <fullName evidence="1">GT44 domain-containing protein</fullName>
    </recommendedName>
</protein>
<sequence>MKAPLVCMQSALKEAWKNQEKNGATHSPYGSKAAALQTLAALKKPLPNVLHFVWIGDLRTLDCEYINLWLSVNKDSSINLWHDDDCSLSQRFHRELVHYAKTAAPYDMNQRLIGLQNEAFHYIYARLDKDHTFNSLAVQFLQRLNIELTGSQPAPNAILTKLSGQVTLQSIPSLFSGRFARFKKYYYYEIILRANFACASDIARLLILYHHGGIYIDTDTLPAIDACFPKTKALLKRYGADNDEYATAAMAEAVLQQTRKSIGINNNIYPYLDKLAGISSSVRKTLYSSIKEEAGKIDLSSLQPLGEVFCYTNLLVQSAIPSLVGVYFSNVLGACPYSKTVSILLRSIDKRYRFLEKNDAIFARAQEDRPHHYLARLLTYRHESITGSGEVTLALTGPGLIVEVLLGLCYHILKLNEDVPPDFLTIFMQNDRYGIAFFDHTLHTPAGLISSWMKQS</sequence>
<feature type="domain" description="GT44" evidence="1">
    <location>
        <begin position="183"/>
        <end position="357"/>
    </location>
</feature>